<reference evidence="1 2" key="1">
    <citation type="submission" date="2013-01" db="EMBL/GenBank/DDBJ databases">
        <title>The Genome Sequence of Bacillus cereus TIAC219.</title>
        <authorList>
            <consortium name="The Broad Institute Genome Sequencing Platform"/>
            <consortium name="The Broad Institute Genome Sequencing Center for Infectious Disease"/>
            <person name="Feldgarden M."/>
            <person name="Van der Auwera G.A."/>
            <person name="Mahillon J."/>
            <person name="Duprez V."/>
            <person name="Timmery S."/>
            <person name="Mattelet C."/>
            <person name="Dierick K."/>
            <person name="Sun M."/>
            <person name="Yu Z."/>
            <person name="Zhu L."/>
            <person name="Hu X."/>
            <person name="Shank E.B."/>
            <person name="Swiecicka I."/>
            <person name="Hansen B.M."/>
            <person name="Andrup L."/>
            <person name="Walker B."/>
            <person name="Young S.K."/>
            <person name="Zeng Q."/>
            <person name="Gargeya S."/>
            <person name="Fitzgerald M."/>
            <person name="Haas B."/>
            <person name="Abouelleil A."/>
            <person name="Alvarado L."/>
            <person name="Arachchi H.M."/>
            <person name="Berlin A.M."/>
            <person name="Chapman S.B."/>
            <person name="Dewar J."/>
            <person name="Goldberg J."/>
            <person name="Griggs A."/>
            <person name="Gujja S."/>
            <person name="Hansen M."/>
            <person name="Howarth C."/>
            <person name="Imamovic A."/>
            <person name="Larimer J."/>
            <person name="McCowan C."/>
            <person name="Murphy C."/>
            <person name="Neiman D."/>
            <person name="Pearson M."/>
            <person name="Priest M."/>
            <person name="Roberts A."/>
            <person name="Saif S."/>
            <person name="Shea T."/>
            <person name="Sisk P."/>
            <person name="Sykes S."/>
            <person name="Wortman J."/>
            <person name="Nusbaum C."/>
            <person name="Birren B."/>
        </authorList>
    </citation>
    <scope>NUCLEOTIDE SEQUENCE [LARGE SCALE GENOMIC DNA]</scope>
    <source>
        <strain evidence="1 2">TIAC219</strain>
    </source>
</reference>
<proteinExistence type="predicted"/>
<dbReference type="AlphaFoldDB" id="A0ABC9SRS6"/>
<gene>
    <name evidence="1" type="ORF">IAY_05892</name>
</gene>
<name>A0ABC9SRS6_BACCE</name>
<organism evidence="1 2">
    <name type="scientific">Bacillus cereus TIAC219</name>
    <dbReference type="NCBI Taxonomy" id="718222"/>
    <lineage>
        <taxon>Bacteria</taxon>
        <taxon>Bacillati</taxon>
        <taxon>Bacillota</taxon>
        <taxon>Bacilli</taxon>
        <taxon>Bacillales</taxon>
        <taxon>Bacillaceae</taxon>
        <taxon>Bacillus</taxon>
        <taxon>Bacillus cereus group</taxon>
    </lineage>
</organism>
<comment type="caution">
    <text evidence="1">The sequence shown here is derived from an EMBL/GenBank/DDBJ whole genome shotgun (WGS) entry which is preliminary data.</text>
</comment>
<protein>
    <submittedName>
        <fullName evidence="1">Uncharacterized protein</fullName>
    </submittedName>
</protein>
<accession>A0ABC9SRS6</accession>
<evidence type="ECO:0000313" key="1">
    <source>
        <dbReference type="EMBL" id="EOQ58597.1"/>
    </source>
</evidence>
<dbReference type="Proteomes" id="UP000014060">
    <property type="component" value="Unassembled WGS sequence"/>
</dbReference>
<sequence length="77" mass="9289">MKERQKVTQQSSFFFPSNYSHDSAKLTWIKLTFVVSRFDITEARDAQRIIRQWLGMAMYHEKAEAQRKKMLVQFFIL</sequence>
<dbReference type="EMBL" id="AHCJ01000072">
    <property type="protein sequence ID" value="EOQ58597.1"/>
    <property type="molecule type" value="Genomic_DNA"/>
</dbReference>
<evidence type="ECO:0000313" key="2">
    <source>
        <dbReference type="Proteomes" id="UP000014060"/>
    </source>
</evidence>